<dbReference type="SUPFAM" id="SSF90209">
    <property type="entry name" value="Ran binding protein zinc finger-like"/>
    <property type="match status" value="1"/>
</dbReference>
<dbReference type="InterPro" id="IPR005135">
    <property type="entry name" value="Endo/exonuclease/phosphatase"/>
</dbReference>
<dbReference type="Gene3D" id="2.30.30.380">
    <property type="entry name" value="Zn-finger domain of Sec23/24"/>
    <property type="match status" value="1"/>
</dbReference>
<dbReference type="PANTHER" id="PTHR15822">
    <property type="entry name" value="TRAF AND TNF RECEPTOR-ASSOCIATED PROTEIN"/>
    <property type="match status" value="1"/>
</dbReference>
<name>A0AAP0PA94_9MAGN</name>
<reference evidence="15 16" key="1">
    <citation type="submission" date="2024-01" db="EMBL/GenBank/DDBJ databases">
        <title>Genome assemblies of Stephania.</title>
        <authorList>
            <person name="Yang L."/>
        </authorList>
    </citation>
    <scope>NUCLEOTIDE SEQUENCE [LARGE SCALE GENOMIC DNA]</scope>
    <source>
        <strain evidence="15">JXDWG</strain>
        <tissue evidence="15">Leaf</tissue>
    </source>
</reference>
<comment type="cofactor">
    <cofactor evidence="1">
        <name>Mn(2+)</name>
        <dbReference type="ChEBI" id="CHEBI:29035"/>
    </cofactor>
</comment>
<evidence type="ECO:0000256" key="11">
    <source>
        <dbReference type="ARBA" id="ARBA00023204"/>
    </source>
</evidence>
<gene>
    <name evidence="15" type="ORF">Scep_012889</name>
</gene>
<comment type="subcellular location">
    <subcellularLocation>
        <location evidence="3">Nucleus</location>
        <location evidence="3">PML body</location>
    </subcellularLocation>
</comment>
<dbReference type="GO" id="GO:0070260">
    <property type="term" value="F:5'-tyrosyl-DNA phosphodiesterase activity"/>
    <property type="evidence" value="ECO:0007669"/>
    <property type="project" value="TreeGrafter"/>
</dbReference>
<keyword evidence="16" id="KW-1185">Reference proteome</keyword>
<dbReference type="GO" id="GO:0004518">
    <property type="term" value="F:nuclease activity"/>
    <property type="evidence" value="ECO:0007669"/>
    <property type="project" value="UniProtKB-KW"/>
</dbReference>
<evidence type="ECO:0000256" key="10">
    <source>
        <dbReference type="ARBA" id="ARBA00022842"/>
    </source>
</evidence>
<keyword evidence="8" id="KW-0378">Hydrolase</keyword>
<dbReference type="InterPro" id="IPR036443">
    <property type="entry name" value="Znf_RanBP2_sf"/>
</dbReference>
<feature type="domain" description="RanBP2-type" evidence="14">
    <location>
        <begin position="66"/>
        <end position="96"/>
    </location>
</feature>
<keyword evidence="12" id="KW-0539">Nucleus</keyword>
<keyword evidence="9" id="KW-0862">Zinc</keyword>
<evidence type="ECO:0000259" key="14">
    <source>
        <dbReference type="PROSITE" id="PS50199"/>
    </source>
</evidence>
<dbReference type="AlphaFoldDB" id="A0AAP0PA94"/>
<evidence type="ECO:0000313" key="15">
    <source>
        <dbReference type="EMBL" id="KAK9133361.1"/>
    </source>
</evidence>
<dbReference type="GO" id="GO:0006302">
    <property type="term" value="P:double-strand break repair"/>
    <property type="evidence" value="ECO:0007669"/>
    <property type="project" value="TreeGrafter"/>
</dbReference>
<evidence type="ECO:0000256" key="1">
    <source>
        <dbReference type="ARBA" id="ARBA00001936"/>
    </source>
</evidence>
<evidence type="ECO:0000256" key="9">
    <source>
        <dbReference type="ARBA" id="ARBA00022833"/>
    </source>
</evidence>
<dbReference type="SUPFAM" id="SSF56219">
    <property type="entry name" value="DNase I-like"/>
    <property type="match status" value="1"/>
</dbReference>
<keyword evidence="6" id="KW-0227">DNA damage</keyword>
<evidence type="ECO:0000256" key="8">
    <source>
        <dbReference type="ARBA" id="ARBA00022801"/>
    </source>
</evidence>
<dbReference type="EMBL" id="JBBNAG010000005">
    <property type="protein sequence ID" value="KAK9133361.1"/>
    <property type="molecule type" value="Genomic_DNA"/>
</dbReference>
<dbReference type="SMART" id="SM00547">
    <property type="entry name" value="ZnF_RBZ"/>
    <property type="match status" value="2"/>
</dbReference>
<evidence type="ECO:0000256" key="4">
    <source>
        <dbReference type="ARBA" id="ARBA00022722"/>
    </source>
</evidence>
<keyword evidence="5" id="KW-0479">Metal-binding</keyword>
<dbReference type="Pfam" id="PF00641">
    <property type="entry name" value="Zn_ribbon_RanBP"/>
    <property type="match status" value="1"/>
</dbReference>
<evidence type="ECO:0000256" key="13">
    <source>
        <dbReference type="PROSITE-ProRule" id="PRU00322"/>
    </source>
</evidence>
<dbReference type="GO" id="GO:0008270">
    <property type="term" value="F:zinc ion binding"/>
    <property type="evidence" value="ECO:0007669"/>
    <property type="project" value="UniProtKB-KW"/>
</dbReference>
<dbReference type="CDD" id="cd09080">
    <property type="entry name" value="TDP2"/>
    <property type="match status" value="1"/>
</dbReference>
<evidence type="ECO:0000256" key="12">
    <source>
        <dbReference type="ARBA" id="ARBA00023242"/>
    </source>
</evidence>
<accession>A0AAP0PA94</accession>
<dbReference type="Gene3D" id="3.60.10.10">
    <property type="entry name" value="Endonuclease/exonuclease/phosphatase"/>
    <property type="match status" value="1"/>
</dbReference>
<organism evidence="15 16">
    <name type="scientific">Stephania cephalantha</name>
    <dbReference type="NCBI Taxonomy" id="152367"/>
    <lineage>
        <taxon>Eukaryota</taxon>
        <taxon>Viridiplantae</taxon>
        <taxon>Streptophyta</taxon>
        <taxon>Embryophyta</taxon>
        <taxon>Tracheophyta</taxon>
        <taxon>Spermatophyta</taxon>
        <taxon>Magnoliopsida</taxon>
        <taxon>Ranunculales</taxon>
        <taxon>Menispermaceae</taxon>
        <taxon>Menispermoideae</taxon>
        <taxon>Cissampelideae</taxon>
        <taxon>Stephania</taxon>
    </lineage>
</organism>
<dbReference type="InterPro" id="IPR001876">
    <property type="entry name" value="Znf_RanBP2"/>
</dbReference>
<comment type="caution">
    <text evidence="15">The sequence shown here is derived from an EMBL/GenBank/DDBJ whole genome shotgun (WGS) entry which is preliminary data.</text>
</comment>
<keyword evidence="4" id="KW-0540">Nuclease</keyword>
<dbReference type="GO" id="GO:0003697">
    <property type="term" value="F:single-stranded DNA binding"/>
    <property type="evidence" value="ECO:0007669"/>
    <property type="project" value="TreeGrafter"/>
</dbReference>
<evidence type="ECO:0000256" key="6">
    <source>
        <dbReference type="ARBA" id="ARBA00022763"/>
    </source>
</evidence>
<sequence>MLLLSITSPSLLFFPLRLLKNPRPSPPLPLKPMSWSCSKCTFLNPPSQKHNCQICLSPSSPPPSSSSSLTWPCKACTFSNPLSSDACDVCGTSKPLSSLSNFEDLDPIVVDNDLDDSSIGSVFFPLKRCNKRKTVEGRSEGSGGFRDLGISRCAKSSRNEGALLDSELNVECVKNAEETARDAGSSKLKIMSYNVWFREDLEMYKRMKALGELIQQHSPDVICFQEVTPNIYGIFEQSNWWKTYGCSVSNVMANTRPYFCMQLSKLPVKSFNSKPFGNSVMGRELCVAEIEVGMGKTLVVATTHLESPCPAPPTWDQMYSKERVAQAKEAVSVLNRSPNIIFAGDMNWDDAKDGQFPLLDGWTDAWTELRPGERGYTYDTKTNQMLTGNRTLQKRLDRFLCNLKDFEISEIDMIGTDAIPGLSYCKEKKIKNEVKKLMLPVLPSDHYGLLLTICKKFQN</sequence>
<dbReference type="Pfam" id="PF03372">
    <property type="entry name" value="Exo_endo_phos"/>
    <property type="match status" value="1"/>
</dbReference>
<keyword evidence="10" id="KW-0460">Magnesium</keyword>
<dbReference type="GO" id="GO:0005737">
    <property type="term" value="C:cytoplasm"/>
    <property type="evidence" value="ECO:0007669"/>
    <property type="project" value="TreeGrafter"/>
</dbReference>
<evidence type="ECO:0000313" key="16">
    <source>
        <dbReference type="Proteomes" id="UP001419268"/>
    </source>
</evidence>
<dbReference type="PROSITE" id="PS50199">
    <property type="entry name" value="ZF_RANBP2_2"/>
    <property type="match status" value="1"/>
</dbReference>
<evidence type="ECO:0000256" key="2">
    <source>
        <dbReference type="ARBA" id="ARBA00001946"/>
    </source>
</evidence>
<dbReference type="Proteomes" id="UP001419268">
    <property type="component" value="Unassembled WGS sequence"/>
</dbReference>
<dbReference type="PANTHER" id="PTHR15822:SF4">
    <property type="entry name" value="TYROSYL-DNA PHOSPHODIESTERASE 2"/>
    <property type="match status" value="1"/>
</dbReference>
<comment type="cofactor">
    <cofactor evidence="2">
        <name>Mg(2+)</name>
        <dbReference type="ChEBI" id="CHEBI:18420"/>
    </cofactor>
</comment>
<evidence type="ECO:0000256" key="5">
    <source>
        <dbReference type="ARBA" id="ARBA00022723"/>
    </source>
</evidence>
<evidence type="ECO:0000256" key="3">
    <source>
        <dbReference type="ARBA" id="ARBA00004322"/>
    </source>
</evidence>
<dbReference type="PROSITE" id="PS01358">
    <property type="entry name" value="ZF_RANBP2_1"/>
    <property type="match status" value="1"/>
</dbReference>
<keyword evidence="11" id="KW-0234">DNA repair</keyword>
<dbReference type="FunFam" id="3.60.10.10:FF:000058">
    <property type="entry name" value="Tyrosyl-DNA phosphodiesterase 2"/>
    <property type="match status" value="1"/>
</dbReference>
<keyword evidence="7 13" id="KW-0863">Zinc-finger</keyword>
<dbReference type="InterPro" id="IPR051547">
    <property type="entry name" value="TDP2-like"/>
</dbReference>
<dbReference type="InterPro" id="IPR036691">
    <property type="entry name" value="Endo/exonu/phosph_ase_sf"/>
</dbReference>
<evidence type="ECO:0000256" key="7">
    <source>
        <dbReference type="ARBA" id="ARBA00022771"/>
    </source>
</evidence>
<protein>
    <recommendedName>
        <fullName evidence="14">RanBP2-type domain-containing protein</fullName>
    </recommendedName>
</protein>
<proteinExistence type="predicted"/>